<dbReference type="AlphaFoldDB" id="A0A4V0Z056"/>
<evidence type="ECO:0000313" key="1">
    <source>
        <dbReference type="EMBL" id="QBD82051.1"/>
    </source>
</evidence>
<dbReference type="Proteomes" id="UP000290365">
    <property type="component" value="Chromosome"/>
</dbReference>
<gene>
    <name evidence="1" type="ORF">EPA93_41160</name>
</gene>
<dbReference type="RefSeq" id="WP_129893111.1">
    <property type="nucleotide sequence ID" value="NZ_CP035758.1"/>
</dbReference>
<reference evidence="1 2" key="1">
    <citation type="submission" date="2019-01" db="EMBL/GenBank/DDBJ databases">
        <title>Ktedonosporobacter rubrisoli SCAWS-G2.</title>
        <authorList>
            <person name="Huang Y."/>
            <person name="Yan B."/>
        </authorList>
    </citation>
    <scope>NUCLEOTIDE SEQUENCE [LARGE SCALE GENOMIC DNA]</scope>
    <source>
        <strain evidence="1 2">SCAWS-G2</strain>
    </source>
</reference>
<protein>
    <submittedName>
        <fullName evidence="1">Uncharacterized protein</fullName>
    </submittedName>
</protein>
<organism evidence="1 2">
    <name type="scientific">Ktedonosporobacter rubrisoli</name>
    <dbReference type="NCBI Taxonomy" id="2509675"/>
    <lineage>
        <taxon>Bacteria</taxon>
        <taxon>Bacillati</taxon>
        <taxon>Chloroflexota</taxon>
        <taxon>Ktedonobacteria</taxon>
        <taxon>Ktedonobacterales</taxon>
        <taxon>Ktedonosporobacteraceae</taxon>
        <taxon>Ktedonosporobacter</taxon>
    </lineage>
</organism>
<evidence type="ECO:0000313" key="2">
    <source>
        <dbReference type="Proteomes" id="UP000290365"/>
    </source>
</evidence>
<sequence>MAKLQDLFAQARRAQSSSGIGFLGKNRIESKPHAAALVVEFPTISAGGAEAALKAGADGLLFTWDGKDNTLFETLKREIEAAKASSENLVSGLRITGNLNKLDRDSLSHIKDQGISFVILPFEAPAHLLTLEKKELEKVVTVPLRTEETYPELLRNIMGLNGVTAVSLDFSLNSLGALTIEELLNYRAVREAARFPAFVQAKGELSEADVYNLSLLGIQAVILTASSSSEQTEQHIKALRQLLEKLEQEEKENSPAFLPR</sequence>
<name>A0A4V0Z056_KTERU</name>
<proteinExistence type="predicted"/>
<keyword evidence="2" id="KW-1185">Reference proteome</keyword>
<dbReference type="EMBL" id="CP035758">
    <property type="protein sequence ID" value="QBD82051.1"/>
    <property type="molecule type" value="Genomic_DNA"/>
</dbReference>
<accession>A0A4V0Z056</accession>
<dbReference type="KEGG" id="kbs:EPA93_41160"/>
<dbReference type="OrthoDB" id="153463at2"/>